<reference evidence="1" key="1">
    <citation type="journal article" date="2012" name="PLoS ONE">
        <title>Gene sets for utilization of primary and secondary nutrition supplies in the distal gut of endangered iberian lynx.</title>
        <authorList>
            <person name="Alcaide M."/>
            <person name="Messina E."/>
            <person name="Richter M."/>
            <person name="Bargiela R."/>
            <person name="Peplies J."/>
            <person name="Huws S.A."/>
            <person name="Newbold C.J."/>
            <person name="Golyshin P.N."/>
            <person name="Simon M.A."/>
            <person name="Lopez G."/>
            <person name="Yakimov M.M."/>
            <person name="Ferrer M."/>
        </authorList>
    </citation>
    <scope>NUCLEOTIDE SEQUENCE</scope>
</reference>
<keyword evidence="1" id="KW-0449">Lipoprotein</keyword>
<dbReference type="EMBL" id="AMCI01004376">
    <property type="protein sequence ID" value="EJW98218.1"/>
    <property type="molecule type" value="Genomic_DNA"/>
</dbReference>
<dbReference type="Pfam" id="PF15890">
    <property type="entry name" value="Peptidase_Mx1"/>
    <property type="match status" value="1"/>
</dbReference>
<accession>J9FUN7</accession>
<dbReference type="InterPro" id="IPR030890">
    <property type="entry name" value="LP_HExxH_w_TonB"/>
</dbReference>
<name>J9FUN7_9ZZZZ</name>
<sequence length="88" mass="10298">MFMKKYIVYLMTALTLTGGFTACSDDDLSQESNFDQEAPYRTAFDKWLVDNYVTPYNIDFKYRFEYKESDTKYNLAPAELNKSIAMAK</sequence>
<evidence type="ECO:0000313" key="1">
    <source>
        <dbReference type="EMBL" id="EJW98218.1"/>
    </source>
</evidence>
<feature type="non-terminal residue" evidence="1">
    <location>
        <position position="88"/>
    </location>
</feature>
<comment type="caution">
    <text evidence="1">The sequence shown here is derived from an EMBL/GenBank/DDBJ whole genome shotgun (WGS) entry which is preliminary data.</text>
</comment>
<proteinExistence type="predicted"/>
<dbReference type="AlphaFoldDB" id="J9FUN7"/>
<dbReference type="PROSITE" id="PS51257">
    <property type="entry name" value="PROKAR_LIPOPROTEIN"/>
    <property type="match status" value="1"/>
</dbReference>
<dbReference type="Gene3D" id="3.40.390.70">
    <property type="match status" value="1"/>
</dbReference>
<gene>
    <name evidence="1" type="ORF">EVA_13676</name>
</gene>
<protein>
    <submittedName>
        <fullName evidence="1">Lipoprotein</fullName>
    </submittedName>
</protein>
<organism evidence="1">
    <name type="scientific">gut metagenome</name>
    <dbReference type="NCBI Taxonomy" id="749906"/>
    <lineage>
        <taxon>unclassified sequences</taxon>
        <taxon>metagenomes</taxon>
        <taxon>organismal metagenomes</taxon>
    </lineage>
</organism>